<name>A0A2J6QAF7_9HELO</name>
<gene>
    <name evidence="1" type="ORF">NA56DRAFT_701521</name>
</gene>
<evidence type="ECO:0000313" key="1">
    <source>
        <dbReference type="EMBL" id="PMD23244.1"/>
    </source>
</evidence>
<organism evidence="1 2">
    <name type="scientific">Hyaloscypha hepaticicola</name>
    <dbReference type="NCBI Taxonomy" id="2082293"/>
    <lineage>
        <taxon>Eukaryota</taxon>
        <taxon>Fungi</taxon>
        <taxon>Dikarya</taxon>
        <taxon>Ascomycota</taxon>
        <taxon>Pezizomycotina</taxon>
        <taxon>Leotiomycetes</taxon>
        <taxon>Helotiales</taxon>
        <taxon>Hyaloscyphaceae</taxon>
        <taxon>Hyaloscypha</taxon>
    </lineage>
</organism>
<keyword evidence="2" id="KW-1185">Reference proteome</keyword>
<accession>A0A2J6QAF7</accession>
<dbReference type="Proteomes" id="UP000235672">
    <property type="component" value="Unassembled WGS sequence"/>
</dbReference>
<protein>
    <submittedName>
        <fullName evidence="1">Uncharacterized protein</fullName>
    </submittedName>
</protein>
<proteinExistence type="predicted"/>
<evidence type="ECO:0000313" key="2">
    <source>
        <dbReference type="Proteomes" id="UP000235672"/>
    </source>
</evidence>
<dbReference type="OrthoDB" id="194443at2759"/>
<dbReference type="EMBL" id="KZ613475">
    <property type="protein sequence ID" value="PMD23244.1"/>
    <property type="molecule type" value="Genomic_DNA"/>
</dbReference>
<sequence length="223" mass="25042">MAPLAEATMKQGAQVTPPFYQKAIPLLSVCSSVSYTKALLTFWLLFITELADNGIDHLVRHMILMSLFAYYKQVGLAYTLTYGSSNYISYLWLHFAIVDSPGDIRMGAWSKESIPKPISECIDFGVGALETPRLPANRAMEGPRSKLRQYFAQILAHTILSEDSNVGDTRRWIWAMTENQELGVEVLAELSGKNGLWVAHAEDMDPCDYHWYGTDGACFTLLY</sequence>
<reference evidence="1 2" key="1">
    <citation type="submission" date="2016-05" db="EMBL/GenBank/DDBJ databases">
        <title>A degradative enzymes factory behind the ericoid mycorrhizal symbiosis.</title>
        <authorList>
            <consortium name="DOE Joint Genome Institute"/>
            <person name="Martino E."/>
            <person name="Morin E."/>
            <person name="Grelet G."/>
            <person name="Kuo A."/>
            <person name="Kohler A."/>
            <person name="Daghino S."/>
            <person name="Barry K."/>
            <person name="Choi C."/>
            <person name="Cichocki N."/>
            <person name="Clum A."/>
            <person name="Copeland A."/>
            <person name="Hainaut M."/>
            <person name="Haridas S."/>
            <person name="Labutti K."/>
            <person name="Lindquist E."/>
            <person name="Lipzen A."/>
            <person name="Khouja H.-R."/>
            <person name="Murat C."/>
            <person name="Ohm R."/>
            <person name="Olson A."/>
            <person name="Spatafora J."/>
            <person name="Veneault-Fourrey C."/>
            <person name="Henrissat B."/>
            <person name="Grigoriev I."/>
            <person name="Martin F."/>
            <person name="Perotto S."/>
        </authorList>
    </citation>
    <scope>NUCLEOTIDE SEQUENCE [LARGE SCALE GENOMIC DNA]</scope>
    <source>
        <strain evidence="1 2">UAMH 7357</strain>
    </source>
</reference>
<dbReference type="AlphaFoldDB" id="A0A2J6QAF7"/>